<gene>
    <name evidence="2" type="ORF">CVV64_01250</name>
</gene>
<protein>
    <recommendedName>
        <fullName evidence="4">Type II secretion system protein GspG C-terminal domain-containing protein</fullName>
    </recommendedName>
</protein>
<organism evidence="2 3">
    <name type="scientific">Candidatus Wallbacteria bacterium HGW-Wallbacteria-1</name>
    <dbReference type="NCBI Taxonomy" id="2013854"/>
    <lineage>
        <taxon>Bacteria</taxon>
        <taxon>Candidatus Walliibacteriota</taxon>
    </lineage>
</organism>
<comment type="caution">
    <text evidence="2">The sequence shown here is derived from an EMBL/GenBank/DDBJ whole genome shotgun (WGS) entry which is preliminary data.</text>
</comment>
<keyword evidence="1" id="KW-1133">Transmembrane helix</keyword>
<evidence type="ECO:0000313" key="3">
    <source>
        <dbReference type="Proteomes" id="UP000233256"/>
    </source>
</evidence>
<keyword evidence="1" id="KW-0812">Transmembrane</keyword>
<proteinExistence type="predicted"/>
<name>A0A2N1PUU3_9BACT</name>
<dbReference type="AlphaFoldDB" id="A0A2N1PUU3"/>
<feature type="transmembrane region" description="Helical" evidence="1">
    <location>
        <begin position="20"/>
        <end position="42"/>
    </location>
</feature>
<dbReference type="Proteomes" id="UP000233256">
    <property type="component" value="Unassembled WGS sequence"/>
</dbReference>
<dbReference type="PROSITE" id="PS51257">
    <property type="entry name" value="PROKAR_LIPOPROTEIN"/>
    <property type="match status" value="1"/>
</dbReference>
<sequence length="158" mass="17427">MRFKFMVFSDCDGQKGGFRVADLLWILTFTVIACAFFVPGYYSSGDAVTAIPKIDASLARLRSALREYRDSPEKGKGSWPETLSVLAADMDGGKLPATPAEAGFTASNNEVRIITDDRPLSDTDFNSTGGWIYNSATGELRANIRRDAWGENTDWLRK</sequence>
<reference evidence="2 3" key="1">
    <citation type="journal article" date="2017" name="ISME J.">
        <title>Potential for microbial H2 and metal transformations associated with novel bacteria and archaea in deep terrestrial subsurface sediments.</title>
        <authorList>
            <person name="Hernsdorf A.W."/>
            <person name="Amano Y."/>
            <person name="Miyakawa K."/>
            <person name="Ise K."/>
            <person name="Suzuki Y."/>
            <person name="Anantharaman K."/>
            <person name="Probst A."/>
            <person name="Burstein D."/>
            <person name="Thomas B.C."/>
            <person name="Banfield J.F."/>
        </authorList>
    </citation>
    <scope>NUCLEOTIDE SEQUENCE [LARGE SCALE GENOMIC DNA]</scope>
    <source>
        <strain evidence="2">HGW-Wallbacteria-1</strain>
    </source>
</reference>
<keyword evidence="1" id="KW-0472">Membrane</keyword>
<accession>A0A2N1PUU3</accession>
<evidence type="ECO:0000313" key="2">
    <source>
        <dbReference type="EMBL" id="PKK92072.1"/>
    </source>
</evidence>
<dbReference type="EMBL" id="PGXC01000001">
    <property type="protein sequence ID" value="PKK92072.1"/>
    <property type="molecule type" value="Genomic_DNA"/>
</dbReference>
<evidence type="ECO:0008006" key="4">
    <source>
        <dbReference type="Google" id="ProtNLM"/>
    </source>
</evidence>
<evidence type="ECO:0000256" key="1">
    <source>
        <dbReference type="SAM" id="Phobius"/>
    </source>
</evidence>